<dbReference type="Proteomes" id="UP001075354">
    <property type="component" value="Chromosome 1"/>
</dbReference>
<comment type="caution">
    <text evidence="2">The sequence shown here is derived from an EMBL/GenBank/DDBJ whole genome shotgun (WGS) entry which is preliminary data.</text>
</comment>
<feature type="region of interest" description="Disordered" evidence="1">
    <location>
        <begin position="1"/>
        <end position="30"/>
    </location>
</feature>
<keyword evidence="3" id="KW-1185">Reference proteome</keyword>
<reference evidence="2" key="1">
    <citation type="submission" date="2022-12" db="EMBL/GenBank/DDBJ databases">
        <title>Chromosome-level genome assembly of the bean flower thrips Megalurothrips usitatus.</title>
        <authorList>
            <person name="Ma L."/>
            <person name="Liu Q."/>
            <person name="Li H."/>
            <person name="Cai W."/>
        </authorList>
    </citation>
    <scope>NUCLEOTIDE SEQUENCE</scope>
    <source>
        <strain evidence="2">Cailab_2022a</strain>
    </source>
</reference>
<sequence length="759" mass="87313">MSSDTADENEMETEEEEEEEEEIPQEEEVEGNQPLYEGAPLTLHQSLVAILTLAVAHNLTGTCIVDILQLILLHCPVTNVLKFHYYCTGCMFPLETKESVCRYCNGANEVAYFIELPVIAQLQTMLLRTGFYDLLQYRFLRIKKVAENIEDIYDGELYKEHSQEGGFLNNRNNISFMWYSDGVAIFRGSTNYSVWPIFLVINELSYKERTKKEHMILAGLWFGSKKPDPNVFLLPFHTFFQSFENEGHVFNLPNQTEVRMKGMVLCGTCDYQAKSMFMNFRAHNGYYGCARCYSRGTSIQTAGGAKRNGRVHVHPYEPNPRERKHDDIQECLRRTGETGKPCFGVLGPSILYRMVPDFIRSMAIDIMHGVFLGVCKLLMKLWFSSEYNQFEFSLNNLVQLVDARLKLIRPPSFVQRVPRSIEKHLKHWKASEYKLWMMYYSVPVLKGIMNEEYLDHYVKLVSAIFLLSKDSISLDDVLAAKTLLHSFVRDFARLYGIRFLGLNVHQLLHLPSIVLDLGPCWVYSCFFLEGMNGYLSKMYHGTRYVGLQISKSASYFLTLPVMVRDLELSPARTFCEKLISDVKCVKLNEQIPPASAHCFTVGQYFPLPLIPQSVQDALASLNVVGGQYQMFHRLRRKGIVYSAMTYTRGVRKLSAFVLSTINNVPKFCAVDYFIRRMNCECNNDPCNCKPEYYAIGTLFKSKRWFVHDIPGVRLSFMSSVTRSDETLAFRIESINCLCFYFEIGDDVYIGKPVNSLEVE</sequence>
<name>A0AAV7Y5N9_9NEOP</name>
<dbReference type="Pfam" id="PF06869">
    <property type="entry name" value="DUF1258"/>
    <property type="match status" value="1"/>
</dbReference>
<proteinExistence type="predicted"/>
<gene>
    <name evidence="2" type="ORF">ONE63_000835</name>
</gene>
<dbReference type="PANTHER" id="PTHR46579:SF1">
    <property type="entry name" value="F5_8 TYPE C DOMAIN-CONTAINING PROTEIN"/>
    <property type="match status" value="1"/>
</dbReference>
<dbReference type="PANTHER" id="PTHR46579">
    <property type="entry name" value="F5/8 TYPE C DOMAIN-CONTAINING PROTEIN-RELATED"/>
    <property type="match status" value="1"/>
</dbReference>
<evidence type="ECO:0000313" key="3">
    <source>
        <dbReference type="Proteomes" id="UP001075354"/>
    </source>
</evidence>
<protein>
    <submittedName>
        <fullName evidence="2">Uncharacterized protein</fullName>
    </submittedName>
</protein>
<evidence type="ECO:0000256" key="1">
    <source>
        <dbReference type="SAM" id="MobiDB-lite"/>
    </source>
</evidence>
<accession>A0AAV7Y5N9</accession>
<dbReference type="AlphaFoldDB" id="A0AAV7Y5N9"/>
<dbReference type="EMBL" id="JAPTSV010000001">
    <property type="protein sequence ID" value="KAJ1532215.1"/>
    <property type="molecule type" value="Genomic_DNA"/>
</dbReference>
<evidence type="ECO:0000313" key="2">
    <source>
        <dbReference type="EMBL" id="KAJ1532215.1"/>
    </source>
</evidence>
<organism evidence="2 3">
    <name type="scientific">Megalurothrips usitatus</name>
    <name type="common">bean blossom thrips</name>
    <dbReference type="NCBI Taxonomy" id="439358"/>
    <lineage>
        <taxon>Eukaryota</taxon>
        <taxon>Metazoa</taxon>
        <taxon>Ecdysozoa</taxon>
        <taxon>Arthropoda</taxon>
        <taxon>Hexapoda</taxon>
        <taxon>Insecta</taxon>
        <taxon>Pterygota</taxon>
        <taxon>Neoptera</taxon>
        <taxon>Paraneoptera</taxon>
        <taxon>Thysanoptera</taxon>
        <taxon>Terebrantia</taxon>
        <taxon>Thripoidea</taxon>
        <taxon>Thripidae</taxon>
        <taxon>Megalurothrips</taxon>
    </lineage>
</organism>
<dbReference type="InterPro" id="IPR009667">
    <property type="entry name" value="DUF1258"/>
</dbReference>